<dbReference type="Gene3D" id="3.80.10.10">
    <property type="entry name" value="Ribonuclease Inhibitor"/>
    <property type="match status" value="5"/>
</dbReference>
<protein>
    <submittedName>
        <fullName evidence="2">Surface antigen BspA-like</fullName>
    </submittedName>
</protein>
<dbReference type="Pfam" id="PF13306">
    <property type="entry name" value="LRR_5"/>
    <property type="match status" value="5"/>
</dbReference>
<keyword evidence="1" id="KW-1133">Transmembrane helix</keyword>
<accession>A2FMH4</accession>
<gene>
    <name evidence="2" type="ORF">TVAG_131950</name>
</gene>
<dbReference type="KEGG" id="tva:4751632"/>
<dbReference type="VEuPathDB" id="TrichDB:TVAGG3_0395980"/>
<keyword evidence="3" id="KW-1185">Reference proteome</keyword>
<organism evidence="2 3">
    <name type="scientific">Trichomonas vaginalis (strain ATCC PRA-98 / G3)</name>
    <dbReference type="NCBI Taxonomy" id="412133"/>
    <lineage>
        <taxon>Eukaryota</taxon>
        <taxon>Metamonada</taxon>
        <taxon>Parabasalia</taxon>
        <taxon>Trichomonadida</taxon>
        <taxon>Trichomonadidae</taxon>
        <taxon>Trichomonas</taxon>
    </lineage>
</organism>
<feature type="transmembrane region" description="Helical" evidence="1">
    <location>
        <begin position="1033"/>
        <end position="1055"/>
    </location>
</feature>
<dbReference type="InterPro" id="IPR053139">
    <property type="entry name" value="Surface_bspA-like"/>
</dbReference>
<dbReference type="RefSeq" id="XP_001306837.1">
    <property type="nucleotide sequence ID" value="XM_001306836.1"/>
</dbReference>
<dbReference type="SUPFAM" id="SSF52058">
    <property type="entry name" value="L domain-like"/>
    <property type="match status" value="5"/>
</dbReference>
<dbReference type="PANTHER" id="PTHR45661">
    <property type="entry name" value="SURFACE ANTIGEN"/>
    <property type="match status" value="1"/>
</dbReference>
<dbReference type="AlphaFoldDB" id="A2FMH4"/>
<evidence type="ECO:0000256" key="1">
    <source>
        <dbReference type="SAM" id="Phobius"/>
    </source>
</evidence>
<dbReference type="InterPro" id="IPR026906">
    <property type="entry name" value="LRR_5"/>
</dbReference>
<dbReference type="SMR" id="A2FMH4"/>
<reference evidence="2" key="1">
    <citation type="submission" date="2006-10" db="EMBL/GenBank/DDBJ databases">
        <authorList>
            <person name="Amadeo P."/>
            <person name="Zhao Q."/>
            <person name="Wortman J."/>
            <person name="Fraser-Liggett C."/>
            <person name="Carlton J."/>
        </authorList>
    </citation>
    <scope>NUCLEOTIDE SEQUENCE</scope>
    <source>
        <strain evidence="2">G3</strain>
    </source>
</reference>
<dbReference type="eggNOG" id="ENOG502SA9M">
    <property type="taxonomic scope" value="Eukaryota"/>
</dbReference>
<proteinExistence type="predicted"/>
<evidence type="ECO:0000313" key="2">
    <source>
        <dbReference type="EMBL" id="EAX93907.1"/>
    </source>
</evidence>
<evidence type="ECO:0000313" key="3">
    <source>
        <dbReference type="Proteomes" id="UP000001542"/>
    </source>
</evidence>
<dbReference type="VEuPathDB" id="TrichDB:TVAG_131950"/>
<dbReference type="Proteomes" id="UP000001542">
    <property type="component" value="Unassembled WGS sequence"/>
</dbReference>
<dbReference type="InParanoid" id="A2FMH4"/>
<keyword evidence="1" id="KW-0472">Membrane</keyword>
<dbReference type="InterPro" id="IPR032675">
    <property type="entry name" value="LRR_dom_sf"/>
</dbReference>
<dbReference type="EMBL" id="DS113886">
    <property type="protein sequence ID" value="EAX93907.1"/>
    <property type="molecule type" value="Genomic_DNA"/>
</dbReference>
<dbReference type="PANTHER" id="PTHR45661:SF3">
    <property type="entry name" value="IG-LIKE DOMAIN-CONTAINING PROTEIN"/>
    <property type="match status" value="1"/>
</dbReference>
<name>A2FMH4_TRIV3</name>
<sequence>MLRTNYFIYSLLFKHIQLQSDATIDGTTLTVTTLADYQSISSNITESQIQTLIIQGEDVSFTTVDKIDNLAISKLVVNSTTTTTLGESLFQNNKYIKTVELSEHVTTIKSYCFDHSSIESINLEHVTTFESYTFRACNKLTDLSVYTANIPDYFATGSTNLKNVNLNEENVVIGQYAFHDCTSLSDLNYSKIISYGKYSFAYSSIKKVAISPGVTLIDERAFYCSQIISIDFQERTDSLTLSSESFSNLLITRIDLPSNFVLSSKTFCKNSKLVSVVLTYDYDTIPSECFSSCFSLKFFTAPGLQTLNEKVFYNCKSLKSISTSNLTEVGNSCFSYCESLEISVPVNISTIGDYAFSYCSKVNLPRISNTSVLGKYSFLGCSNLQKLYLRFSFGQGCFQGCQKVTDIIFENPVTEIPDFAFCNCSSLQKVSFNTNLTKIRKYSFSSCNLNNLVSLRYVETIDDYAFSYTKITSLLFSNLVSISEFSFYGVNSITKITLAKDCAYFDALPFAQTSGISIVTELKPRNVSITDDNLLILNGNTLICLLPEYSSSSFTIPEEITTVQKGFLALAKKVKTVEVSNDINLNKLSFYGSPYVKEVKIRFEKTAFSEDETDILPSNFFANSDSLQTVTITTPIAALGEQCFTNCLKLKTLNLPQECQTFQSKVFYNCQKLSTVNLTFVNSLYPNCFENAGITTINLSNFKHLNESLFKDCKSLKTVDFTTIQFIGDNCFENCEKLSKVEITHSINLGDKVFLNCIGLKTAVLSGLYSIPDYCFDGCEKLNSVSFSDNLYLIGSYSFRKCNMKEIIVPDKTVSIGVQAFSYCPKLKKVTIGIGITQFSDDDKWFIGSSVEKLNLPSSLVDISQNSLNKLFNVKTINFSPESRLYKFETNSLINKFSNAFYTTVGKLSLLFTIPENVEEIDWSGYKREKFIEETHVAFDQTFYDSDYRGSILKVPSSVKIIEGTNDETSIYKICYEGKYFQDGEFDITKKVVTDDYNNPLFSDDVYEVEKCKKSLPDEYKWRHIHGLSSAEIGLIAFCASALFLIILFIILYFVCPFGGGGKYKV</sequence>
<keyword evidence="1" id="KW-0812">Transmembrane</keyword>
<reference evidence="2" key="2">
    <citation type="journal article" date="2007" name="Science">
        <title>Draft genome sequence of the sexually transmitted pathogen Trichomonas vaginalis.</title>
        <authorList>
            <person name="Carlton J.M."/>
            <person name="Hirt R.P."/>
            <person name="Silva J.C."/>
            <person name="Delcher A.L."/>
            <person name="Schatz M."/>
            <person name="Zhao Q."/>
            <person name="Wortman J.R."/>
            <person name="Bidwell S.L."/>
            <person name="Alsmark U.C.M."/>
            <person name="Besteiro S."/>
            <person name="Sicheritz-Ponten T."/>
            <person name="Noel C.J."/>
            <person name="Dacks J.B."/>
            <person name="Foster P.G."/>
            <person name="Simillion C."/>
            <person name="Van de Peer Y."/>
            <person name="Miranda-Saavedra D."/>
            <person name="Barton G.J."/>
            <person name="Westrop G.D."/>
            <person name="Mueller S."/>
            <person name="Dessi D."/>
            <person name="Fiori P.L."/>
            <person name="Ren Q."/>
            <person name="Paulsen I."/>
            <person name="Zhang H."/>
            <person name="Bastida-Corcuera F.D."/>
            <person name="Simoes-Barbosa A."/>
            <person name="Brown M.T."/>
            <person name="Hayes R.D."/>
            <person name="Mukherjee M."/>
            <person name="Okumura C.Y."/>
            <person name="Schneider R."/>
            <person name="Smith A.J."/>
            <person name="Vanacova S."/>
            <person name="Villalvazo M."/>
            <person name="Haas B.J."/>
            <person name="Pertea M."/>
            <person name="Feldblyum T.V."/>
            <person name="Utterback T.R."/>
            <person name="Shu C.L."/>
            <person name="Osoegawa K."/>
            <person name="de Jong P.J."/>
            <person name="Hrdy I."/>
            <person name="Horvathova L."/>
            <person name="Zubacova Z."/>
            <person name="Dolezal P."/>
            <person name="Malik S.B."/>
            <person name="Logsdon J.M. Jr."/>
            <person name="Henze K."/>
            <person name="Gupta A."/>
            <person name="Wang C.C."/>
            <person name="Dunne R.L."/>
            <person name="Upcroft J.A."/>
            <person name="Upcroft P."/>
            <person name="White O."/>
            <person name="Salzberg S.L."/>
            <person name="Tang P."/>
            <person name="Chiu C.-H."/>
            <person name="Lee Y.-S."/>
            <person name="Embley T.M."/>
            <person name="Coombs G.H."/>
            <person name="Mottram J.C."/>
            <person name="Tachezy J."/>
            <person name="Fraser-Liggett C.M."/>
            <person name="Johnson P.J."/>
        </authorList>
    </citation>
    <scope>NUCLEOTIDE SEQUENCE [LARGE SCALE GENOMIC DNA]</scope>
    <source>
        <strain evidence="2">G3</strain>
    </source>
</reference>